<feature type="transmembrane region" description="Helical" evidence="1">
    <location>
        <begin position="20"/>
        <end position="39"/>
    </location>
</feature>
<protein>
    <submittedName>
        <fullName evidence="2">Protease</fullName>
    </submittedName>
</protein>
<feature type="transmembrane region" description="Helical" evidence="1">
    <location>
        <begin position="45"/>
        <end position="66"/>
    </location>
</feature>
<feature type="transmembrane region" description="Helical" evidence="1">
    <location>
        <begin position="154"/>
        <end position="172"/>
    </location>
</feature>
<gene>
    <name evidence="2" type="ORF">HB662_02395</name>
</gene>
<dbReference type="GO" id="GO:0006508">
    <property type="term" value="P:proteolysis"/>
    <property type="evidence" value="ECO:0007669"/>
    <property type="project" value="UniProtKB-KW"/>
</dbReference>
<keyword evidence="2" id="KW-0378">Hydrolase</keyword>
<dbReference type="RefSeq" id="WP_168047591.1">
    <property type="nucleotide sequence ID" value="NZ_JAATJR010000001.1"/>
</dbReference>
<dbReference type="EMBL" id="JAAVTX010000001">
    <property type="protein sequence ID" value="NKE43609.1"/>
    <property type="molecule type" value="Genomic_DNA"/>
</dbReference>
<comment type="caution">
    <text evidence="2">The sequence shown here is derived from an EMBL/GenBank/DDBJ whole genome shotgun (WGS) entry which is preliminary data.</text>
</comment>
<feature type="transmembrane region" description="Helical" evidence="1">
    <location>
        <begin position="129"/>
        <end position="148"/>
    </location>
</feature>
<proteinExistence type="predicted"/>
<evidence type="ECO:0000256" key="1">
    <source>
        <dbReference type="SAM" id="Phobius"/>
    </source>
</evidence>
<sequence length="440" mass="47723">MLKLAFLLIGSQAFKSQWHVLSTLGAALVLAAGGIALWASDRAVLLAGEAAGLLLAVIGLLTLAGAASRQARMVALLKPLGLIVIGALILDWPVDTRIALPVLFSIAFAFDGIGRIATALVVRLPRWRSAVTFGLAELTAAALILAEWPLPHSRSLALCIGIVLALAGWLLIRFGLMLRTLDSEVAILNLPIFGGRGWFDSAPVLVGTGEGDIAEHPMTVHVWTPAGCIVAPERRLLIDRYVAAVDADGVVSTGHAALEMGAGLYISHYPAVELQRSGSQFLASLRGTAENDLKGLFQPSYAHESDWWCPADAQVIFRNYNPRRLRAFWAGYRQDDTYNLTNRNCAVVVAHALEAALEGSLHTRFPWARLVLLLANPDIWIAAMIRSRAHLGTWTPGMTLDYARTLARIVEQRDYAWSARLRDFLRRLRPGGTRRGAAAA</sequence>
<keyword evidence="3" id="KW-1185">Reference proteome</keyword>
<evidence type="ECO:0000313" key="3">
    <source>
        <dbReference type="Proteomes" id="UP000765160"/>
    </source>
</evidence>
<keyword evidence="1" id="KW-0812">Transmembrane</keyword>
<name>A0ABX1EW13_9PROT</name>
<keyword evidence="1" id="KW-1133">Transmembrane helix</keyword>
<feature type="transmembrane region" description="Helical" evidence="1">
    <location>
        <begin position="98"/>
        <end position="122"/>
    </location>
</feature>
<dbReference type="Proteomes" id="UP000765160">
    <property type="component" value="Unassembled WGS sequence"/>
</dbReference>
<feature type="transmembrane region" description="Helical" evidence="1">
    <location>
        <begin position="73"/>
        <end position="92"/>
    </location>
</feature>
<keyword evidence="2" id="KW-0645">Protease</keyword>
<dbReference type="GO" id="GO:0008233">
    <property type="term" value="F:peptidase activity"/>
    <property type="evidence" value="ECO:0007669"/>
    <property type="project" value="UniProtKB-KW"/>
</dbReference>
<organism evidence="2 3">
    <name type="scientific">Falsiroseomonas frigidaquae</name>
    <dbReference type="NCBI Taxonomy" id="487318"/>
    <lineage>
        <taxon>Bacteria</taxon>
        <taxon>Pseudomonadati</taxon>
        <taxon>Pseudomonadota</taxon>
        <taxon>Alphaproteobacteria</taxon>
        <taxon>Acetobacterales</taxon>
        <taxon>Roseomonadaceae</taxon>
        <taxon>Falsiroseomonas</taxon>
    </lineage>
</organism>
<keyword evidence="1" id="KW-0472">Membrane</keyword>
<evidence type="ECO:0000313" key="2">
    <source>
        <dbReference type="EMBL" id="NKE43609.1"/>
    </source>
</evidence>
<accession>A0ABX1EW13</accession>
<reference evidence="2 3" key="1">
    <citation type="submission" date="2020-03" db="EMBL/GenBank/DDBJ databases">
        <title>Roseomonas selenitidurans sp. nov. isolated from soil.</title>
        <authorList>
            <person name="Liu H."/>
        </authorList>
    </citation>
    <scope>NUCLEOTIDE SEQUENCE [LARGE SCALE GENOMIC DNA]</scope>
    <source>
        <strain evidence="2 3">JCM 15073</strain>
    </source>
</reference>